<feature type="transmembrane region" description="Helical" evidence="7">
    <location>
        <begin position="6"/>
        <end position="28"/>
    </location>
</feature>
<keyword evidence="4 7" id="KW-0812">Transmembrane</keyword>
<evidence type="ECO:0000313" key="9">
    <source>
        <dbReference type="Proteomes" id="UP000765845"/>
    </source>
</evidence>
<evidence type="ECO:0000256" key="2">
    <source>
        <dbReference type="ARBA" id="ARBA00022448"/>
    </source>
</evidence>
<dbReference type="Proteomes" id="UP000765845">
    <property type="component" value="Unassembled WGS sequence"/>
</dbReference>
<dbReference type="InterPro" id="IPR004776">
    <property type="entry name" value="Mem_transp_PIN-like"/>
</dbReference>
<protein>
    <submittedName>
        <fullName evidence="8">AEC family transporter</fullName>
    </submittedName>
</protein>
<feature type="transmembrane region" description="Helical" evidence="7">
    <location>
        <begin position="241"/>
        <end position="260"/>
    </location>
</feature>
<keyword evidence="2" id="KW-0813">Transport</keyword>
<feature type="transmembrane region" description="Helical" evidence="7">
    <location>
        <begin position="67"/>
        <end position="89"/>
    </location>
</feature>
<proteinExistence type="predicted"/>
<accession>A0ABX1GHC8</accession>
<keyword evidence="9" id="KW-1185">Reference proteome</keyword>
<evidence type="ECO:0000256" key="1">
    <source>
        <dbReference type="ARBA" id="ARBA00004141"/>
    </source>
</evidence>
<reference evidence="8 9" key="1">
    <citation type="submission" date="2020-04" db="EMBL/GenBank/DDBJ databases">
        <authorList>
            <person name="Yoon J."/>
        </authorList>
    </citation>
    <scope>NUCLEOTIDE SEQUENCE [LARGE SCALE GENOMIC DNA]</scope>
    <source>
        <strain evidence="8 9">KMU-166</strain>
    </source>
</reference>
<feature type="transmembrane region" description="Helical" evidence="7">
    <location>
        <begin position="40"/>
        <end position="61"/>
    </location>
</feature>
<keyword evidence="5 7" id="KW-1133">Transmembrane helix</keyword>
<dbReference type="Pfam" id="PF03547">
    <property type="entry name" value="Mem_trans"/>
    <property type="match status" value="1"/>
</dbReference>
<feature type="transmembrane region" description="Helical" evidence="7">
    <location>
        <begin position="152"/>
        <end position="173"/>
    </location>
</feature>
<dbReference type="EMBL" id="JAAWWK010000003">
    <property type="protein sequence ID" value="NKI17787.1"/>
    <property type="molecule type" value="Genomic_DNA"/>
</dbReference>
<evidence type="ECO:0000256" key="6">
    <source>
        <dbReference type="ARBA" id="ARBA00023136"/>
    </source>
</evidence>
<evidence type="ECO:0000256" key="4">
    <source>
        <dbReference type="ARBA" id="ARBA00022692"/>
    </source>
</evidence>
<feature type="transmembrane region" description="Helical" evidence="7">
    <location>
        <begin position="272"/>
        <end position="293"/>
    </location>
</feature>
<feature type="transmembrane region" description="Helical" evidence="7">
    <location>
        <begin position="123"/>
        <end position="145"/>
    </location>
</feature>
<evidence type="ECO:0000313" key="8">
    <source>
        <dbReference type="EMBL" id="NKI17787.1"/>
    </source>
</evidence>
<name>A0ABX1GHC8_9GAMM</name>
<dbReference type="RefSeq" id="WP_168450325.1">
    <property type="nucleotide sequence ID" value="NZ_JAAWWK010000003.1"/>
</dbReference>
<organism evidence="8 9">
    <name type="scientific">Spongiibacter thalassae</name>
    <dbReference type="NCBI Taxonomy" id="2721624"/>
    <lineage>
        <taxon>Bacteria</taxon>
        <taxon>Pseudomonadati</taxon>
        <taxon>Pseudomonadota</taxon>
        <taxon>Gammaproteobacteria</taxon>
        <taxon>Cellvibrionales</taxon>
        <taxon>Spongiibacteraceae</taxon>
        <taxon>Spongiibacter</taxon>
    </lineage>
</organism>
<evidence type="ECO:0000256" key="5">
    <source>
        <dbReference type="ARBA" id="ARBA00022989"/>
    </source>
</evidence>
<evidence type="ECO:0000256" key="3">
    <source>
        <dbReference type="ARBA" id="ARBA00022475"/>
    </source>
</evidence>
<feature type="transmembrane region" description="Helical" evidence="7">
    <location>
        <begin position="185"/>
        <end position="207"/>
    </location>
</feature>
<dbReference type="PANTHER" id="PTHR36838">
    <property type="entry name" value="AUXIN EFFLUX CARRIER FAMILY PROTEIN"/>
    <property type="match status" value="1"/>
</dbReference>
<sequence length="294" mass="31040">MLSYVFPLFPVMLPVLLCAMVGVIWVRTAQPYNQEFVRRMVMWISAPALVLSTLVEVDIGIDRLQQIVLATLVMLAFSVVIAMLFCLVAGWSLRDFVVALTIGNTGNMGMPVCLFAFGQEGLALAVGLFLISMGCHFSIGIAVLNGRAAVKAVCSSPVVYAGVLAAIIIAYELSVPKTITNTLEILGGMAIPLMLVTLGVSLGGLRVAQTGEAVVLGVARMVVGIGAALATVWCLELEGTIAKVVLVQGAMPAAIFNYLLAVQYQRSPQAVAGMVVSSTLMSFVTVPVMLLFIA</sequence>
<dbReference type="PANTHER" id="PTHR36838:SF1">
    <property type="entry name" value="SLR1864 PROTEIN"/>
    <property type="match status" value="1"/>
</dbReference>
<evidence type="ECO:0000256" key="7">
    <source>
        <dbReference type="SAM" id="Phobius"/>
    </source>
</evidence>
<keyword evidence="6 7" id="KW-0472">Membrane</keyword>
<comment type="caution">
    <text evidence="8">The sequence shown here is derived from an EMBL/GenBank/DDBJ whole genome shotgun (WGS) entry which is preliminary data.</text>
</comment>
<feature type="transmembrane region" description="Helical" evidence="7">
    <location>
        <begin position="96"/>
        <end position="117"/>
    </location>
</feature>
<keyword evidence="3" id="KW-1003">Cell membrane</keyword>
<feature type="transmembrane region" description="Helical" evidence="7">
    <location>
        <begin position="214"/>
        <end position="235"/>
    </location>
</feature>
<gene>
    <name evidence="8" type="ORF">HCU74_10165</name>
</gene>
<comment type="subcellular location">
    <subcellularLocation>
        <location evidence="1">Membrane</location>
        <topology evidence="1">Multi-pass membrane protein</topology>
    </subcellularLocation>
</comment>